<feature type="transmembrane region" description="Helical" evidence="1">
    <location>
        <begin position="12"/>
        <end position="33"/>
    </location>
</feature>
<protein>
    <submittedName>
        <fullName evidence="3">TadZ/CpaE protein</fullName>
    </submittedName>
</protein>
<gene>
    <name evidence="3" type="ORF">C9I99_02980</name>
</gene>
<keyword evidence="1" id="KW-1133">Transmembrane helix</keyword>
<evidence type="ECO:0000256" key="1">
    <source>
        <dbReference type="SAM" id="Phobius"/>
    </source>
</evidence>
<sequence>MNIQASKRLNKGATLVEFTIVSTFFFILIFSIIEFGRLLFTWHVLNETTRRTARLATVCQITSYEQQQTITSAIINGVPLPNFTSTNIRLHYLDNLGNIITGDLTDTTLSSQIKYVQASINSYQIALIIPLATFDITFTAPEFKTILPRESLGVTRTGFTDC</sequence>
<reference evidence="3 4" key="1">
    <citation type="submission" date="2018-03" db="EMBL/GenBank/DDBJ databases">
        <title>Whole genome sequencing of Histamine producing bacteria.</title>
        <authorList>
            <person name="Butler K."/>
        </authorList>
    </citation>
    <scope>NUCLEOTIDE SEQUENCE [LARGE SCALE GENOMIC DNA]</scope>
    <source>
        <strain evidence="3 4">JCM 13586</strain>
    </source>
</reference>
<evidence type="ECO:0000313" key="4">
    <source>
        <dbReference type="Proteomes" id="UP000241222"/>
    </source>
</evidence>
<dbReference type="EMBL" id="PYMH01000001">
    <property type="protein sequence ID" value="PSU36482.1"/>
    <property type="molecule type" value="Genomic_DNA"/>
</dbReference>
<dbReference type="Pfam" id="PF07811">
    <property type="entry name" value="TadE"/>
    <property type="match status" value="1"/>
</dbReference>
<evidence type="ECO:0000259" key="2">
    <source>
        <dbReference type="Pfam" id="PF07811"/>
    </source>
</evidence>
<evidence type="ECO:0000313" key="3">
    <source>
        <dbReference type="EMBL" id="PSU36482.1"/>
    </source>
</evidence>
<dbReference type="AlphaFoldDB" id="A0A2T3J5B8"/>
<feature type="domain" description="TadE-like" evidence="2">
    <location>
        <begin position="12"/>
        <end position="54"/>
    </location>
</feature>
<keyword evidence="1" id="KW-0812">Transmembrane</keyword>
<name>A0A2T3J5B8_9GAMM</name>
<proteinExistence type="predicted"/>
<keyword evidence="4" id="KW-1185">Reference proteome</keyword>
<dbReference type="OrthoDB" id="6948598at2"/>
<comment type="caution">
    <text evidence="3">The sequence shown here is derived from an EMBL/GenBank/DDBJ whole genome shotgun (WGS) entry which is preliminary data.</text>
</comment>
<dbReference type="Proteomes" id="UP000241222">
    <property type="component" value="Unassembled WGS sequence"/>
</dbReference>
<accession>A0A2T3J5B8</accession>
<keyword evidence="1" id="KW-0472">Membrane</keyword>
<dbReference type="InterPro" id="IPR012495">
    <property type="entry name" value="TadE-like_dom"/>
</dbReference>
<organism evidence="3 4">
    <name type="scientific">Photobacterium lutimaris</name>
    <dbReference type="NCBI Taxonomy" id="388278"/>
    <lineage>
        <taxon>Bacteria</taxon>
        <taxon>Pseudomonadati</taxon>
        <taxon>Pseudomonadota</taxon>
        <taxon>Gammaproteobacteria</taxon>
        <taxon>Vibrionales</taxon>
        <taxon>Vibrionaceae</taxon>
        <taxon>Photobacterium</taxon>
    </lineage>
</organism>